<dbReference type="EMBL" id="SPLM01000008">
    <property type="protein sequence ID" value="TMW66626.1"/>
    <property type="molecule type" value="Genomic_DNA"/>
</dbReference>
<keyword evidence="2" id="KW-1185">Reference proteome</keyword>
<sequence>MLWRAMGDGDLGRVDDILSHEDVDDHAVMLLFSRAAIDRVGSWRRPHVDRRVLKKTRHQSIGERSTRLPCEA</sequence>
<evidence type="ECO:0000313" key="2">
    <source>
        <dbReference type="Proteomes" id="UP000794436"/>
    </source>
</evidence>
<name>A0A8K1CQ18_PYTOL</name>
<proteinExistence type="predicted"/>
<reference evidence="1" key="1">
    <citation type="submission" date="2019-03" db="EMBL/GenBank/DDBJ databases">
        <title>Long read genome sequence of the mycoparasitic Pythium oligandrum ATCC 38472 isolated from sugarbeet rhizosphere.</title>
        <authorList>
            <person name="Gaulin E."/>
        </authorList>
    </citation>
    <scope>NUCLEOTIDE SEQUENCE</scope>
    <source>
        <strain evidence="1">ATCC 38472_TT</strain>
    </source>
</reference>
<dbReference type="AlphaFoldDB" id="A0A8K1CQ18"/>
<accession>A0A8K1CQ18</accession>
<evidence type="ECO:0000313" key="1">
    <source>
        <dbReference type="EMBL" id="TMW66626.1"/>
    </source>
</evidence>
<organism evidence="1 2">
    <name type="scientific">Pythium oligandrum</name>
    <name type="common">Mycoparasitic fungus</name>
    <dbReference type="NCBI Taxonomy" id="41045"/>
    <lineage>
        <taxon>Eukaryota</taxon>
        <taxon>Sar</taxon>
        <taxon>Stramenopiles</taxon>
        <taxon>Oomycota</taxon>
        <taxon>Peronosporomycetes</taxon>
        <taxon>Pythiales</taxon>
        <taxon>Pythiaceae</taxon>
        <taxon>Pythium</taxon>
    </lineage>
</organism>
<protein>
    <submittedName>
        <fullName evidence="1">Uncharacterized protein</fullName>
    </submittedName>
</protein>
<dbReference type="Proteomes" id="UP000794436">
    <property type="component" value="Unassembled WGS sequence"/>
</dbReference>
<comment type="caution">
    <text evidence="1">The sequence shown here is derived from an EMBL/GenBank/DDBJ whole genome shotgun (WGS) entry which is preliminary data.</text>
</comment>
<gene>
    <name evidence="1" type="ORF">Poli38472_014602</name>
</gene>